<evidence type="ECO:0000256" key="1">
    <source>
        <dbReference type="SAM" id="MobiDB-lite"/>
    </source>
</evidence>
<feature type="region of interest" description="Disordered" evidence="1">
    <location>
        <begin position="1"/>
        <end position="125"/>
    </location>
</feature>
<dbReference type="Proteomes" id="UP001176941">
    <property type="component" value="Chromosome 12"/>
</dbReference>
<evidence type="ECO:0000313" key="2">
    <source>
        <dbReference type="EMBL" id="CAI9155349.1"/>
    </source>
</evidence>
<proteinExistence type="predicted"/>
<reference evidence="2" key="1">
    <citation type="submission" date="2023-04" db="EMBL/GenBank/DDBJ databases">
        <authorList>
            <consortium name="ELIXIR-Norway"/>
        </authorList>
    </citation>
    <scope>NUCLEOTIDE SEQUENCE [LARGE SCALE GENOMIC DNA]</scope>
</reference>
<evidence type="ECO:0000313" key="3">
    <source>
        <dbReference type="Proteomes" id="UP001176941"/>
    </source>
</evidence>
<sequence length="135" mass="14434">MRGAFSGQQASPRYSLSRGTGPGQTPPWARRDLGPGEGLCCAWPQAGWGGGGGVLRRPEAERGNAGSDGPAAVRLAAMEASERPGESRSGPRRQGSGTRQPARRSARGLGNRETSAPRRWRPRRFQFSLRPLVTV</sequence>
<organism evidence="2 3">
    <name type="scientific">Rangifer tarandus platyrhynchus</name>
    <name type="common">Svalbard reindeer</name>
    <dbReference type="NCBI Taxonomy" id="3082113"/>
    <lineage>
        <taxon>Eukaryota</taxon>
        <taxon>Metazoa</taxon>
        <taxon>Chordata</taxon>
        <taxon>Craniata</taxon>
        <taxon>Vertebrata</taxon>
        <taxon>Euteleostomi</taxon>
        <taxon>Mammalia</taxon>
        <taxon>Eutheria</taxon>
        <taxon>Laurasiatheria</taxon>
        <taxon>Artiodactyla</taxon>
        <taxon>Ruminantia</taxon>
        <taxon>Pecora</taxon>
        <taxon>Cervidae</taxon>
        <taxon>Odocoileinae</taxon>
        <taxon>Rangifer</taxon>
    </lineage>
</organism>
<dbReference type="EMBL" id="OX459948">
    <property type="protein sequence ID" value="CAI9155349.1"/>
    <property type="molecule type" value="Genomic_DNA"/>
</dbReference>
<keyword evidence="3" id="KW-1185">Reference proteome</keyword>
<protein>
    <submittedName>
        <fullName evidence="2">Uncharacterized protein</fullName>
    </submittedName>
</protein>
<gene>
    <name evidence="2" type="ORF">MRATA1EN1_LOCUS4311</name>
</gene>
<accession>A0ABN8Y222</accession>
<name>A0ABN8Y222_RANTA</name>
<feature type="compositionally biased region" description="Polar residues" evidence="1">
    <location>
        <begin position="1"/>
        <end position="18"/>
    </location>
</feature>